<dbReference type="OMA" id="YDTEINT"/>
<dbReference type="PANTHER" id="PTHR36847">
    <property type="entry name" value="AMIDOLIGASE ENZYME"/>
    <property type="match status" value="1"/>
</dbReference>
<keyword evidence="2" id="KW-1185">Reference proteome</keyword>
<dbReference type="STRING" id="1229662.W3WVP1"/>
<dbReference type="HOGENOM" id="CLU_642550_0_0_1"/>
<dbReference type="OrthoDB" id="412402at2759"/>
<accession>W3WVP1</accession>
<evidence type="ECO:0000313" key="2">
    <source>
        <dbReference type="Proteomes" id="UP000030651"/>
    </source>
</evidence>
<gene>
    <name evidence="1" type="ORF">PFICI_09946</name>
</gene>
<dbReference type="GeneID" id="19274959"/>
<dbReference type="AlphaFoldDB" id="W3WVP1"/>
<dbReference type="RefSeq" id="XP_007836718.1">
    <property type="nucleotide sequence ID" value="XM_007838527.1"/>
</dbReference>
<reference evidence="2" key="1">
    <citation type="journal article" date="2015" name="BMC Genomics">
        <title>Genomic and transcriptomic analysis of the endophytic fungus Pestalotiopsis fici reveals its lifestyle and high potential for synthesis of natural products.</title>
        <authorList>
            <person name="Wang X."/>
            <person name="Zhang X."/>
            <person name="Liu L."/>
            <person name="Xiang M."/>
            <person name="Wang W."/>
            <person name="Sun X."/>
            <person name="Che Y."/>
            <person name="Guo L."/>
            <person name="Liu G."/>
            <person name="Guo L."/>
            <person name="Wang C."/>
            <person name="Yin W.B."/>
            <person name="Stadler M."/>
            <person name="Zhang X."/>
            <person name="Liu X."/>
        </authorList>
    </citation>
    <scope>NUCLEOTIDE SEQUENCE [LARGE SCALE GENOMIC DNA]</scope>
    <source>
        <strain evidence="2">W106-1 / CGMCC3.15140</strain>
    </source>
</reference>
<dbReference type="KEGG" id="pfy:PFICI_09946"/>
<dbReference type="InParanoid" id="W3WVP1"/>
<proteinExistence type="predicted"/>
<name>W3WVP1_PESFW</name>
<dbReference type="EMBL" id="KI912115">
    <property type="protein sequence ID" value="ETS77884.1"/>
    <property type="molecule type" value="Genomic_DNA"/>
</dbReference>
<evidence type="ECO:0000313" key="1">
    <source>
        <dbReference type="EMBL" id="ETS77884.1"/>
    </source>
</evidence>
<dbReference type="eggNOG" id="ENOG502SUNA">
    <property type="taxonomic scope" value="Eukaryota"/>
</dbReference>
<dbReference type="Proteomes" id="UP000030651">
    <property type="component" value="Unassembled WGS sequence"/>
</dbReference>
<dbReference type="InterPro" id="IPR022025">
    <property type="entry name" value="Amidoligase_2"/>
</dbReference>
<evidence type="ECO:0008006" key="3">
    <source>
        <dbReference type="Google" id="ProtNLM"/>
    </source>
</evidence>
<organism evidence="1 2">
    <name type="scientific">Pestalotiopsis fici (strain W106-1 / CGMCC3.15140)</name>
    <dbReference type="NCBI Taxonomy" id="1229662"/>
    <lineage>
        <taxon>Eukaryota</taxon>
        <taxon>Fungi</taxon>
        <taxon>Dikarya</taxon>
        <taxon>Ascomycota</taxon>
        <taxon>Pezizomycotina</taxon>
        <taxon>Sordariomycetes</taxon>
        <taxon>Xylariomycetidae</taxon>
        <taxon>Amphisphaeriales</taxon>
        <taxon>Sporocadaceae</taxon>
        <taxon>Pestalotiopsis</taxon>
    </lineage>
</organism>
<protein>
    <recommendedName>
        <fullName evidence="3">Amidoligase enzyme</fullName>
    </recommendedName>
</protein>
<sequence>MAHLDGMIITEDDREGPLTFGIEMEFLMPMLHQKDEDPDPHDPRPIFRAHNDDDVHFPEKIDAFLMDHLGSLAGDGITLRDEANDEFIEPHDNVVKYDAWRIIMDSSVKAGAEAKYKAYVWAGKEITSEVLRTTDPDAYYKIMVLCRAMRNIRVHLNDSCGLHVHIGRGDDGLSLKTMKKFSVLAWISDAILLDLQHPSRWDNSYCKKMSLYARLSDGHVTRGQGDLEARLDNAQREDALRHIPDSLEGLLLHKVKCIWATTSLEELAILMGNTSDIHARNPMRAAVRGTFGYRRFLPAGKTGGNTNTIEFRQMVGSLDPQHINNWVKLCVGLVDFARLSTADEFCSLVAEASKGRYNFAQMLRDLKLGQDVPFWSNKVLAYAKIDAEVYEGSKESLFLRRL</sequence>
<dbReference type="PANTHER" id="PTHR36847:SF1">
    <property type="entry name" value="AMIDOLIGASE ENZYME"/>
    <property type="match status" value="1"/>
</dbReference>
<dbReference type="Pfam" id="PF12224">
    <property type="entry name" value="Amidoligase_2"/>
    <property type="match status" value="1"/>
</dbReference>